<evidence type="ECO:0000313" key="14">
    <source>
        <dbReference type="Proteomes" id="UP000663879"/>
    </source>
</evidence>
<dbReference type="InterPro" id="IPR006011">
    <property type="entry name" value="Syntaxin_N"/>
</dbReference>
<dbReference type="CDD" id="cd00179">
    <property type="entry name" value="SynN"/>
    <property type="match status" value="1"/>
</dbReference>
<feature type="coiled-coil region" evidence="11">
    <location>
        <begin position="73"/>
        <end position="107"/>
    </location>
</feature>
<evidence type="ECO:0000256" key="8">
    <source>
        <dbReference type="ARBA" id="ARBA00023054"/>
    </source>
</evidence>
<sequence length="326" mass="38210">MTKDRLQALKAAQDENDDDEVHVNMDQTVFMEEFFIQVEDIRSNVENIQKYVNEVKKLHSTILAAPTTDDKIKDELEERMAEIKKTAQKVRQKLKEMEAQVFQIESTKKTQNADYRIRKMQFSYLSHLFSDIMGSYNSVQIQHRDACKNRIQRQLEITGKKTNEEEIERMLESGNPQIFTEGILMETKIAKQTLADIEARHKDILKLEQSIKELHDMFMDMAMLVESQGEMIDNIERNMSQATEYVEQAKSETKQAVVYQKKARRGEMIDRIEFNIQQSVDYILAANQDTKKAVKYQREARRVSPKYKCLGVVFIFEICYFVAQGF</sequence>
<dbReference type="Gene3D" id="1.20.5.110">
    <property type="match status" value="2"/>
</dbReference>
<evidence type="ECO:0000259" key="12">
    <source>
        <dbReference type="PROSITE" id="PS50192"/>
    </source>
</evidence>
<comment type="similarity">
    <text evidence="3 10">Belongs to the syntaxin family.</text>
</comment>
<keyword evidence="8 11" id="KW-0175">Coiled coil</keyword>
<evidence type="ECO:0000256" key="10">
    <source>
        <dbReference type="RuleBase" id="RU003858"/>
    </source>
</evidence>
<dbReference type="GO" id="GO:0005484">
    <property type="term" value="F:SNAP receptor activity"/>
    <property type="evidence" value="ECO:0007669"/>
    <property type="project" value="InterPro"/>
</dbReference>
<dbReference type="GO" id="GO:0006886">
    <property type="term" value="P:intracellular protein transport"/>
    <property type="evidence" value="ECO:0007669"/>
    <property type="project" value="InterPro"/>
</dbReference>
<dbReference type="SMART" id="SM00503">
    <property type="entry name" value="SynN"/>
    <property type="match status" value="1"/>
</dbReference>
<evidence type="ECO:0000256" key="4">
    <source>
        <dbReference type="ARBA" id="ARBA00022448"/>
    </source>
</evidence>
<dbReference type="AlphaFoldDB" id="A0A813RQ31"/>
<keyword evidence="7" id="KW-1133">Transmembrane helix</keyword>
<dbReference type="PANTHER" id="PTHR19957">
    <property type="entry name" value="SYNTAXIN"/>
    <property type="match status" value="1"/>
</dbReference>
<dbReference type="SUPFAM" id="SSF58038">
    <property type="entry name" value="SNARE fusion complex"/>
    <property type="match status" value="1"/>
</dbReference>
<dbReference type="EMBL" id="CAJNOC010000656">
    <property type="protein sequence ID" value="CAF0788109.1"/>
    <property type="molecule type" value="Genomic_DNA"/>
</dbReference>
<dbReference type="GO" id="GO:0012505">
    <property type="term" value="C:endomembrane system"/>
    <property type="evidence" value="ECO:0007669"/>
    <property type="project" value="UniProtKB-SubCell"/>
</dbReference>
<accession>A0A813RQ31</accession>
<name>A0A813RQ31_9BILA</name>
<keyword evidence="6" id="KW-0532">Neurotransmitter transport</keyword>
<keyword evidence="4" id="KW-0813">Transport</keyword>
<evidence type="ECO:0000256" key="3">
    <source>
        <dbReference type="ARBA" id="ARBA00009063"/>
    </source>
</evidence>
<comment type="subcellular location">
    <subcellularLocation>
        <location evidence="1">Endomembrane system</location>
        <topology evidence="1">Peripheral membrane protein</topology>
    </subcellularLocation>
    <subcellularLocation>
        <location evidence="2">Membrane</location>
        <topology evidence="2">Single-pass type IV membrane protein</topology>
    </subcellularLocation>
</comment>
<evidence type="ECO:0000256" key="5">
    <source>
        <dbReference type="ARBA" id="ARBA00022692"/>
    </source>
</evidence>
<dbReference type="Pfam" id="PF05739">
    <property type="entry name" value="SNARE"/>
    <property type="match status" value="2"/>
</dbReference>
<dbReference type="Pfam" id="PF00804">
    <property type="entry name" value="Syntaxin"/>
    <property type="match status" value="1"/>
</dbReference>
<dbReference type="CDD" id="cd15848">
    <property type="entry name" value="SNARE_syntaxin1-like"/>
    <property type="match status" value="1"/>
</dbReference>
<evidence type="ECO:0000256" key="11">
    <source>
        <dbReference type="SAM" id="Coils"/>
    </source>
</evidence>
<dbReference type="GO" id="GO:0006836">
    <property type="term" value="P:neurotransmitter transport"/>
    <property type="evidence" value="ECO:0007669"/>
    <property type="project" value="UniProtKB-KW"/>
</dbReference>
<dbReference type="Proteomes" id="UP000663879">
    <property type="component" value="Unassembled WGS sequence"/>
</dbReference>
<evidence type="ECO:0000313" key="13">
    <source>
        <dbReference type="EMBL" id="CAF0788109.1"/>
    </source>
</evidence>
<dbReference type="PANTHER" id="PTHR19957:SF424">
    <property type="entry name" value="SYNTAXIN-1A"/>
    <property type="match status" value="1"/>
</dbReference>
<gene>
    <name evidence="13" type="ORF">OXX778_LOCUS5823</name>
</gene>
<dbReference type="GO" id="GO:0005886">
    <property type="term" value="C:plasma membrane"/>
    <property type="evidence" value="ECO:0007669"/>
    <property type="project" value="TreeGrafter"/>
</dbReference>
<dbReference type="FunFam" id="1.20.58.70:FF:000011">
    <property type="entry name" value="Syntaxin 4"/>
    <property type="match status" value="1"/>
</dbReference>
<dbReference type="InterPro" id="IPR010989">
    <property type="entry name" value="SNARE"/>
</dbReference>
<dbReference type="PROSITE" id="PS00914">
    <property type="entry name" value="SYNTAXIN"/>
    <property type="match status" value="1"/>
</dbReference>
<dbReference type="GO" id="GO:0048278">
    <property type="term" value="P:vesicle docking"/>
    <property type="evidence" value="ECO:0007669"/>
    <property type="project" value="TreeGrafter"/>
</dbReference>
<evidence type="ECO:0000256" key="2">
    <source>
        <dbReference type="ARBA" id="ARBA00004211"/>
    </source>
</evidence>
<dbReference type="InterPro" id="IPR006012">
    <property type="entry name" value="Syntaxin/epimorphin_CS"/>
</dbReference>
<evidence type="ECO:0000256" key="6">
    <source>
        <dbReference type="ARBA" id="ARBA00022775"/>
    </source>
</evidence>
<evidence type="ECO:0000256" key="7">
    <source>
        <dbReference type="ARBA" id="ARBA00022989"/>
    </source>
</evidence>
<dbReference type="GO" id="GO:0031201">
    <property type="term" value="C:SNARE complex"/>
    <property type="evidence" value="ECO:0007669"/>
    <property type="project" value="TreeGrafter"/>
</dbReference>
<proteinExistence type="inferred from homology"/>
<organism evidence="13 14">
    <name type="scientific">Brachionus calyciflorus</name>
    <dbReference type="NCBI Taxonomy" id="104777"/>
    <lineage>
        <taxon>Eukaryota</taxon>
        <taxon>Metazoa</taxon>
        <taxon>Spiralia</taxon>
        <taxon>Gnathifera</taxon>
        <taxon>Rotifera</taxon>
        <taxon>Eurotatoria</taxon>
        <taxon>Monogononta</taxon>
        <taxon>Pseudotrocha</taxon>
        <taxon>Ploima</taxon>
        <taxon>Brachionidae</taxon>
        <taxon>Brachionus</taxon>
    </lineage>
</organism>
<feature type="domain" description="T-SNARE coiled-coil homology" evidence="12">
    <location>
        <begin position="265"/>
        <end position="293"/>
    </location>
</feature>
<dbReference type="GO" id="GO:0000149">
    <property type="term" value="F:SNARE binding"/>
    <property type="evidence" value="ECO:0007669"/>
    <property type="project" value="TreeGrafter"/>
</dbReference>
<dbReference type="SMART" id="SM00397">
    <property type="entry name" value="t_SNARE"/>
    <property type="match status" value="1"/>
</dbReference>
<dbReference type="InterPro" id="IPR000727">
    <property type="entry name" value="T_SNARE_dom"/>
</dbReference>
<feature type="domain" description="T-SNARE coiled-coil homology" evidence="12">
    <location>
        <begin position="194"/>
        <end position="256"/>
    </location>
</feature>
<dbReference type="Gene3D" id="1.20.58.70">
    <property type="match status" value="1"/>
</dbReference>
<keyword evidence="14" id="KW-1185">Reference proteome</keyword>
<evidence type="ECO:0000256" key="1">
    <source>
        <dbReference type="ARBA" id="ARBA00004184"/>
    </source>
</evidence>
<keyword evidence="5" id="KW-0812">Transmembrane</keyword>
<dbReference type="PROSITE" id="PS50192">
    <property type="entry name" value="T_SNARE"/>
    <property type="match status" value="2"/>
</dbReference>
<dbReference type="OrthoDB" id="10255013at2759"/>
<evidence type="ECO:0000256" key="9">
    <source>
        <dbReference type="ARBA" id="ARBA00023136"/>
    </source>
</evidence>
<dbReference type="GO" id="GO:0006906">
    <property type="term" value="P:vesicle fusion"/>
    <property type="evidence" value="ECO:0007669"/>
    <property type="project" value="TreeGrafter"/>
</dbReference>
<keyword evidence="9" id="KW-0472">Membrane</keyword>
<dbReference type="InterPro" id="IPR045242">
    <property type="entry name" value="Syntaxin"/>
</dbReference>
<protein>
    <recommendedName>
        <fullName evidence="12">t-SNARE coiled-coil homology domain-containing protein</fullName>
    </recommendedName>
</protein>
<reference evidence="13" key="1">
    <citation type="submission" date="2021-02" db="EMBL/GenBank/DDBJ databases">
        <authorList>
            <person name="Nowell W R."/>
        </authorList>
    </citation>
    <scope>NUCLEOTIDE SEQUENCE</scope>
    <source>
        <strain evidence="13">Ploen Becks lab</strain>
    </source>
</reference>
<dbReference type="FunFam" id="1.20.5.110:FF:000022">
    <property type="entry name" value="Syntaxin 19"/>
    <property type="match status" value="1"/>
</dbReference>
<dbReference type="SUPFAM" id="SSF47661">
    <property type="entry name" value="t-snare proteins"/>
    <property type="match status" value="1"/>
</dbReference>
<dbReference type="GO" id="GO:0006887">
    <property type="term" value="P:exocytosis"/>
    <property type="evidence" value="ECO:0007669"/>
    <property type="project" value="TreeGrafter"/>
</dbReference>
<comment type="caution">
    <text evidence="13">The sequence shown here is derived from an EMBL/GenBank/DDBJ whole genome shotgun (WGS) entry which is preliminary data.</text>
</comment>